<dbReference type="CDD" id="cd00761">
    <property type="entry name" value="Glyco_tranf_GTA_type"/>
    <property type="match status" value="1"/>
</dbReference>
<proteinExistence type="predicted"/>
<name>A0A514A5D1_9CAUD</name>
<dbReference type="GO" id="GO:0016740">
    <property type="term" value="F:transferase activity"/>
    <property type="evidence" value="ECO:0007669"/>
    <property type="project" value="UniProtKB-KW"/>
</dbReference>
<feature type="domain" description="Glycosyltransferase 2-like" evidence="1">
    <location>
        <begin position="45"/>
        <end position="100"/>
    </location>
</feature>
<keyword evidence="2" id="KW-0808">Transferase</keyword>
<reference evidence="2 3" key="1">
    <citation type="submission" date="2019-05" db="EMBL/GenBank/DDBJ databases">
        <authorList>
            <person name="Hammer B.W."/>
            <person name="Bultman M.N."/>
            <person name="Callewaert L."/>
            <person name="Holmes X.D."/>
            <person name="Kurz K.E."/>
            <person name="Mukundan A."/>
            <person name="Rutledge M.R."/>
            <person name="Saini P."/>
            <person name="Searly J."/>
            <person name="Butela K.A."/>
            <person name="Garlena R.A."/>
            <person name="Russell D.A."/>
            <person name="Pope W.H."/>
            <person name="Jacobs-Sera D."/>
            <person name="Hatfull G.F."/>
        </authorList>
    </citation>
    <scope>NUCLEOTIDE SEQUENCE [LARGE SCALE GENOMIC DNA]</scope>
</reference>
<dbReference type="SUPFAM" id="SSF53448">
    <property type="entry name" value="Nucleotide-diphospho-sugar transferases"/>
    <property type="match status" value="2"/>
</dbReference>
<organism evidence="2 3">
    <name type="scientific">Gordonia phage Ziko</name>
    <dbReference type="NCBI Taxonomy" id="2591193"/>
    <lineage>
        <taxon>Viruses</taxon>
        <taxon>Duplodnaviria</taxon>
        <taxon>Heunggongvirae</taxon>
        <taxon>Uroviricota</taxon>
        <taxon>Caudoviricetes</taxon>
        <taxon>Ronaldovirus</taxon>
        <taxon>Ronaldovirus ronaldo</taxon>
    </lineage>
</organism>
<evidence type="ECO:0000259" key="1">
    <source>
        <dbReference type="Pfam" id="PF00535"/>
    </source>
</evidence>
<dbReference type="Proteomes" id="UP000319202">
    <property type="component" value="Segment"/>
</dbReference>
<dbReference type="InterPro" id="IPR029044">
    <property type="entry name" value="Nucleotide-diphossugar_trans"/>
</dbReference>
<accession>A0A514A5D1</accession>
<dbReference type="Gene3D" id="3.90.550.10">
    <property type="entry name" value="Spore Coat Polysaccharide Biosynthesis Protein SpsA, Chain A"/>
    <property type="match status" value="2"/>
</dbReference>
<dbReference type="InterPro" id="IPR050834">
    <property type="entry name" value="Glycosyltransf_2"/>
</dbReference>
<gene>
    <name evidence="2" type="primary">123</name>
    <name evidence="2" type="ORF">SEA_ZIKO_123</name>
</gene>
<sequence length="442" mass="50569">MIDLSILVCSTHTRWDNFAQKIQEQLWGQYNSLFPEDQERVEILILTDNKKMMLGEKRNVMVDMAQGKYVVFVDDDDRIAEDYISELLSATESGCDVITFMAMVSLNGGAYKPCHYSKDVEMDYNVPDAYYRIPNHICCVKRELAQQVSFPNKLYGEDSAYSKLLLPLLNTEYRLDKYLYFYDYNSKTTETQQHHRGRIRKRENSTPIVDVVILSNAQSSMLKRMTQEAIDTCLSGANSLPVNIIVMEQKPDVQYKNAKTFHPTGEFHYNYFANEGASFGNAPWIMIANNDLIFEDGWLHELLAADHPIVSPVSPKDVRQKDITGNEVGNTVGRNLSGWCFMIKRELWSAIGGFDERVSFWGSDDVVVEQVLAEGYSPMAVSSSVVHHLGSMTLKRQGSNKQNELTWEQLDILIDILGSHRLQNHPEYVRWKKSRVTVDQSA</sequence>
<dbReference type="PANTHER" id="PTHR43685:SF2">
    <property type="entry name" value="GLYCOSYLTRANSFERASE 2-LIKE DOMAIN-CONTAINING PROTEIN"/>
    <property type="match status" value="1"/>
</dbReference>
<dbReference type="PANTHER" id="PTHR43685">
    <property type="entry name" value="GLYCOSYLTRANSFERASE"/>
    <property type="match status" value="1"/>
</dbReference>
<dbReference type="InterPro" id="IPR001173">
    <property type="entry name" value="Glyco_trans_2-like"/>
</dbReference>
<evidence type="ECO:0000313" key="2">
    <source>
        <dbReference type="EMBL" id="QDH48461.1"/>
    </source>
</evidence>
<dbReference type="Pfam" id="PF00535">
    <property type="entry name" value="Glycos_transf_2"/>
    <property type="match status" value="1"/>
</dbReference>
<evidence type="ECO:0000313" key="3">
    <source>
        <dbReference type="Proteomes" id="UP000319202"/>
    </source>
</evidence>
<protein>
    <submittedName>
        <fullName evidence="2">Glycosyltransferase</fullName>
    </submittedName>
</protein>
<dbReference type="EMBL" id="MK919478">
    <property type="protein sequence ID" value="QDH48461.1"/>
    <property type="molecule type" value="Genomic_DNA"/>
</dbReference>